<protein>
    <submittedName>
        <fullName evidence="2">Uncharacterized protein</fullName>
    </submittedName>
</protein>
<feature type="region of interest" description="Disordered" evidence="1">
    <location>
        <begin position="37"/>
        <end position="64"/>
    </location>
</feature>
<organism evidence="2 3">
    <name type="scientific">Oedothorax gibbosus</name>
    <dbReference type="NCBI Taxonomy" id="931172"/>
    <lineage>
        <taxon>Eukaryota</taxon>
        <taxon>Metazoa</taxon>
        <taxon>Ecdysozoa</taxon>
        <taxon>Arthropoda</taxon>
        <taxon>Chelicerata</taxon>
        <taxon>Arachnida</taxon>
        <taxon>Araneae</taxon>
        <taxon>Araneomorphae</taxon>
        <taxon>Entelegynae</taxon>
        <taxon>Araneoidea</taxon>
        <taxon>Linyphiidae</taxon>
        <taxon>Erigoninae</taxon>
        <taxon>Oedothorax</taxon>
    </lineage>
</organism>
<feature type="compositionally biased region" description="Polar residues" evidence="1">
    <location>
        <begin position="111"/>
        <end position="145"/>
    </location>
</feature>
<feature type="compositionally biased region" description="Low complexity" evidence="1">
    <location>
        <begin position="52"/>
        <end position="64"/>
    </location>
</feature>
<comment type="caution">
    <text evidence="2">The sequence shown here is derived from an EMBL/GenBank/DDBJ whole genome shotgun (WGS) entry which is preliminary data.</text>
</comment>
<proteinExistence type="predicted"/>
<evidence type="ECO:0000256" key="1">
    <source>
        <dbReference type="SAM" id="MobiDB-lite"/>
    </source>
</evidence>
<reference evidence="2 3" key="1">
    <citation type="journal article" date="2022" name="Nat. Ecol. Evol.">
        <title>A masculinizing supergene underlies an exaggerated male reproductive morph in a spider.</title>
        <authorList>
            <person name="Hendrickx F."/>
            <person name="De Corte Z."/>
            <person name="Sonet G."/>
            <person name="Van Belleghem S.M."/>
            <person name="Kostlbacher S."/>
            <person name="Vangestel C."/>
        </authorList>
    </citation>
    <scope>NUCLEOTIDE SEQUENCE [LARGE SCALE GENOMIC DNA]</scope>
    <source>
        <strain evidence="2">W744_W776</strain>
    </source>
</reference>
<name>A0AAV6ULJ3_9ARAC</name>
<evidence type="ECO:0000313" key="3">
    <source>
        <dbReference type="Proteomes" id="UP000827092"/>
    </source>
</evidence>
<gene>
    <name evidence="2" type="ORF">JTE90_023885</name>
</gene>
<accession>A0AAV6ULJ3</accession>
<dbReference type="Proteomes" id="UP000827092">
    <property type="component" value="Unassembled WGS sequence"/>
</dbReference>
<sequence length="237" mass="25777">MEELAPVMERYKLDNDKEAAPSLEDLEELKKRLVMELGESSNDGSAATPCYNSESQENSNAASVSSLASESSKVISTTFSLEINNDVSVCSSISETHATFRQASMTESCYGTPLASRQDSSTESCSEMPLSSPQISSLESENGSFKTPKMVAQGCSSEETTSLGQMSRTASGSKLVSLGTPSLSRHSSFHKLPSYDNFSKNVTTHLNYENLPNSVGTYQKMKKVIKKVKEKINSFMQ</sequence>
<keyword evidence="3" id="KW-1185">Reference proteome</keyword>
<feature type="compositionally biased region" description="Basic and acidic residues" evidence="1">
    <location>
        <begin position="9"/>
        <end position="19"/>
    </location>
</feature>
<feature type="region of interest" description="Disordered" evidence="1">
    <location>
        <begin position="1"/>
        <end position="24"/>
    </location>
</feature>
<dbReference type="EMBL" id="JAFNEN010000341">
    <property type="protein sequence ID" value="KAG8185272.1"/>
    <property type="molecule type" value="Genomic_DNA"/>
</dbReference>
<evidence type="ECO:0000313" key="2">
    <source>
        <dbReference type="EMBL" id="KAG8185272.1"/>
    </source>
</evidence>
<dbReference type="AlphaFoldDB" id="A0AAV6ULJ3"/>
<feature type="region of interest" description="Disordered" evidence="1">
    <location>
        <begin position="111"/>
        <end position="148"/>
    </location>
</feature>